<dbReference type="CDD" id="cd03255">
    <property type="entry name" value="ABC_MJ0796_LolCDE_FtsE"/>
    <property type="match status" value="1"/>
</dbReference>
<dbReference type="GO" id="GO:0016887">
    <property type="term" value="F:ATP hydrolysis activity"/>
    <property type="evidence" value="ECO:0007669"/>
    <property type="project" value="InterPro"/>
</dbReference>
<evidence type="ECO:0000313" key="5">
    <source>
        <dbReference type="EMBL" id="ACI17957.1"/>
    </source>
</evidence>
<dbReference type="Gene3D" id="3.40.50.300">
    <property type="entry name" value="P-loop containing nucleotide triphosphate hydrolases"/>
    <property type="match status" value="1"/>
</dbReference>
<dbReference type="InterPro" id="IPR015854">
    <property type="entry name" value="ABC_transpr_LolD-like"/>
</dbReference>
<keyword evidence="1" id="KW-0813">Transport</keyword>
<dbReference type="PANTHER" id="PTHR24220">
    <property type="entry name" value="IMPORT ATP-BINDING PROTEIN"/>
    <property type="match status" value="1"/>
</dbReference>
<dbReference type="KEGG" id="cpo:COPRO5265_0968"/>
<dbReference type="EMBL" id="CP001145">
    <property type="protein sequence ID" value="ACI17957.1"/>
    <property type="molecule type" value="Genomic_DNA"/>
</dbReference>
<evidence type="ECO:0000313" key="6">
    <source>
        <dbReference type="Proteomes" id="UP000001732"/>
    </source>
</evidence>
<dbReference type="PANTHER" id="PTHR24220:SF470">
    <property type="entry name" value="CELL DIVISION ATP-BINDING PROTEIN FTSE"/>
    <property type="match status" value="1"/>
</dbReference>
<reference evidence="5 6" key="2">
    <citation type="journal article" date="2014" name="Genome Announc.">
        <title>Complete Genome Sequence of Coprothermobacter proteolyticus DSM 5265.</title>
        <authorList>
            <person name="Alexiev A."/>
            <person name="Coil D.A."/>
            <person name="Badger J.H."/>
            <person name="Enticknap J."/>
            <person name="Ward N."/>
            <person name="Robb F.T."/>
            <person name="Eisen J.A."/>
        </authorList>
    </citation>
    <scope>NUCLEOTIDE SEQUENCE [LARGE SCALE GENOMIC DNA]</scope>
    <source>
        <strain evidence="6">ATCC 35245 / DSM 5265 / OCM 4 / BT</strain>
    </source>
</reference>
<dbReference type="InterPro" id="IPR017911">
    <property type="entry name" value="MacB-like_ATP-bd"/>
</dbReference>
<dbReference type="PROSITE" id="PS50893">
    <property type="entry name" value="ABC_TRANSPORTER_2"/>
    <property type="match status" value="1"/>
</dbReference>
<evidence type="ECO:0000256" key="2">
    <source>
        <dbReference type="ARBA" id="ARBA00022741"/>
    </source>
</evidence>
<dbReference type="Pfam" id="PF00005">
    <property type="entry name" value="ABC_tran"/>
    <property type="match status" value="1"/>
</dbReference>
<dbReference type="Proteomes" id="UP000001732">
    <property type="component" value="Chromosome"/>
</dbReference>
<feature type="domain" description="ABC transporter" evidence="4">
    <location>
        <begin position="11"/>
        <end position="237"/>
    </location>
</feature>
<accession>B5Y945</accession>
<protein>
    <submittedName>
        <fullName evidence="5">Cell-division ATP-binding protein</fullName>
    </submittedName>
</protein>
<evidence type="ECO:0000259" key="4">
    <source>
        <dbReference type="PROSITE" id="PS50893"/>
    </source>
</evidence>
<dbReference type="AlphaFoldDB" id="B5Y945"/>
<name>B5Y945_COPPD</name>
<organism evidence="5 6">
    <name type="scientific">Coprothermobacter proteolyticus (strain ATCC 35245 / DSM 5265 / OCM 4 / BT)</name>
    <dbReference type="NCBI Taxonomy" id="309798"/>
    <lineage>
        <taxon>Bacteria</taxon>
        <taxon>Pseudomonadati</taxon>
        <taxon>Coprothermobacterota</taxon>
        <taxon>Coprothermobacteria</taxon>
        <taxon>Coprothermobacterales</taxon>
        <taxon>Coprothermobacteraceae</taxon>
        <taxon>Coprothermobacter</taxon>
    </lineage>
</organism>
<keyword evidence="2" id="KW-0547">Nucleotide-binding</keyword>
<dbReference type="GO" id="GO:0005524">
    <property type="term" value="F:ATP binding"/>
    <property type="evidence" value="ECO:0007669"/>
    <property type="project" value="UniProtKB-KW"/>
</dbReference>
<evidence type="ECO:0000256" key="1">
    <source>
        <dbReference type="ARBA" id="ARBA00022448"/>
    </source>
</evidence>
<dbReference type="STRING" id="309798.COPRO5265_0968"/>
<evidence type="ECO:0000256" key="3">
    <source>
        <dbReference type="ARBA" id="ARBA00022840"/>
    </source>
</evidence>
<proteinExistence type="predicted"/>
<dbReference type="SUPFAM" id="SSF52540">
    <property type="entry name" value="P-loop containing nucleoside triphosphate hydrolases"/>
    <property type="match status" value="1"/>
</dbReference>
<dbReference type="OrthoDB" id="9802264at2"/>
<dbReference type="InterPro" id="IPR017871">
    <property type="entry name" value="ABC_transporter-like_CS"/>
</dbReference>
<reference evidence="6" key="1">
    <citation type="submission" date="2008-08" db="EMBL/GenBank/DDBJ databases">
        <title>The complete genome sequence of Coprothermobacter proteolyticus strain ATCC 5245 / DSM 5265 / BT.</title>
        <authorList>
            <person name="Dodson R.J."/>
            <person name="Durkin A.S."/>
            <person name="Wu M."/>
            <person name="Eisen J."/>
            <person name="Sutton G."/>
        </authorList>
    </citation>
    <scope>NUCLEOTIDE SEQUENCE [LARGE SCALE GENOMIC DNA]</scope>
    <source>
        <strain evidence="6">ATCC 35245 / DSM 5265 / OCM 4 / BT</strain>
    </source>
</reference>
<dbReference type="GO" id="GO:0022857">
    <property type="term" value="F:transmembrane transporter activity"/>
    <property type="evidence" value="ECO:0007669"/>
    <property type="project" value="TreeGrafter"/>
</dbReference>
<dbReference type="SMART" id="SM00382">
    <property type="entry name" value="AAA"/>
    <property type="match status" value="1"/>
</dbReference>
<dbReference type="InterPro" id="IPR027417">
    <property type="entry name" value="P-loop_NTPase"/>
</dbReference>
<dbReference type="InterPro" id="IPR003439">
    <property type="entry name" value="ABC_transporter-like_ATP-bd"/>
</dbReference>
<dbReference type="HOGENOM" id="CLU_000604_1_22_9"/>
<sequence>MNNMDLQDTVISVHGLTKVYGKGYEPALDNVSFDLHRGEFVYLIGPTGAGKTTLLHILMGLRKPTSGYADILGHRIDPAGGERDLRDLRLRTGIIFQGSYLLNDRTVYENVIMSLEVRDYPVPEVKRRAEALLYKLGLLDKKSFMPEELSGGQKQLVAFARAILHEPELLIADEPTANLDMNTARDLIKTIQNLTANMNTTVLLATHNVELVAEMGTRVIRLERGRIVFDAKKLKSLA</sequence>
<keyword evidence="3 5" id="KW-0067">ATP-binding</keyword>
<dbReference type="eggNOG" id="COG2884">
    <property type="taxonomic scope" value="Bacteria"/>
</dbReference>
<dbReference type="RefSeq" id="WP_012544608.1">
    <property type="nucleotide sequence ID" value="NC_011295.1"/>
</dbReference>
<dbReference type="InterPro" id="IPR003593">
    <property type="entry name" value="AAA+_ATPase"/>
</dbReference>
<keyword evidence="6" id="KW-1185">Reference proteome</keyword>
<dbReference type="GO" id="GO:0005886">
    <property type="term" value="C:plasma membrane"/>
    <property type="evidence" value="ECO:0007669"/>
    <property type="project" value="TreeGrafter"/>
</dbReference>
<dbReference type="PROSITE" id="PS00211">
    <property type="entry name" value="ABC_TRANSPORTER_1"/>
    <property type="match status" value="1"/>
</dbReference>
<gene>
    <name evidence="5" type="primary">ftsE</name>
    <name evidence="5" type="ordered locus">COPRO5265_0968</name>
</gene>